<evidence type="ECO:0000313" key="2">
    <source>
        <dbReference type="EMBL" id="VWD49132.1"/>
    </source>
</evidence>
<name>A0ABY6Y7C2_9BURK</name>
<feature type="domain" description="Integrase catalytic" evidence="1">
    <location>
        <begin position="264"/>
        <end position="459"/>
    </location>
</feature>
<gene>
    <name evidence="2" type="ORF">BLA17378_08585</name>
</gene>
<dbReference type="Gene3D" id="3.30.420.10">
    <property type="entry name" value="Ribonuclease H-like superfamily/Ribonuclease H"/>
    <property type="match status" value="1"/>
</dbReference>
<dbReference type="InterPro" id="IPR012337">
    <property type="entry name" value="RNaseH-like_sf"/>
</dbReference>
<dbReference type="SUPFAM" id="SSF53098">
    <property type="entry name" value="Ribonuclease H-like"/>
    <property type="match status" value="1"/>
</dbReference>
<sequence>MKSYIFKVGVSIVLDDQTHRIVHLTADGLAHLTAVSNGAITVTSTAELQRQYQSGRLRFLGEPMNIGDPVHSRLGRPLSTFSNLVREKALRKKKYLDMLLARGPIVSTPSVLTPLIQDCAAELNDPHPPSAISVYRWARRVSQADGDNRALIDRFDRRGTGSRLPLSSLNFLQQSIDSVYMTRERTSTADVYADLRYRIDCENEFRGEGEKVPMPSFSTVHRAIRSLDAYDVTVHRRGKRVANINFRTSGAGVHIEQILERVEIDHSPLDLFVIDERTNLPLGRPTVTVALDRYSRMPVGMHVGFQGPSVHAVLRCLRHAIVPKADLRDRYPDLQHDWPCHGKIRELVCDNGLEFHSDELKRVAFELGMIVTFCPKRQPWFKGAVERFLKTLNFQFAHALPGTSFARWFHREDYDPQEQALITYDQLVHVLTRWIVDVYAHSLHRGLKTTPYEKWVVGATRFPPVLPSSIEDVDITIGETYTRTLSHQGIELDNLRYNDPALLQIRSKHGPRVKVDVISYFDDVSRIAVIDPATKIPVIVPALDQAYANGLTREQHRLLCARARETGKGLVDQSALALAKSEIRMLVSEFALSKSQRKRQRSAAWRGIGTEAADIFATTSDKTARAKPKPHVEEQPRAVPVSELPKLVGLLLDGHPDGKVPHD</sequence>
<dbReference type="Pfam" id="PF09299">
    <property type="entry name" value="Mu-transpos_C"/>
    <property type="match status" value="1"/>
</dbReference>
<proteinExistence type="predicted"/>
<dbReference type="InterPro" id="IPR001584">
    <property type="entry name" value="Integrase_cat-core"/>
</dbReference>
<comment type="caution">
    <text evidence="2">The sequence shown here is derived from an EMBL/GenBank/DDBJ whole genome shotgun (WGS) entry which is preliminary data.</text>
</comment>
<dbReference type="InterPro" id="IPR015378">
    <property type="entry name" value="Transposase-like_Mu_C"/>
</dbReference>
<keyword evidence="3" id="KW-1185">Reference proteome</keyword>
<organism evidence="2 3">
    <name type="scientific">Burkholderia aenigmatica</name>
    <dbReference type="NCBI Taxonomy" id="2015348"/>
    <lineage>
        <taxon>Bacteria</taxon>
        <taxon>Pseudomonadati</taxon>
        <taxon>Pseudomonadota</taxon>
        <taxon>Betaproteobacteria</taxon>
        <taxon>Burkholderiales</taxon>
        <taxon>Burkholderiaceae</taxon>
        <taxon>Burkholderia</taxon>
        <taxon>Burkholderia cepacia complex</taxon>
    </lineage>
</organism>
<reference evidence="2 3" key="1">
    <citation type="submission" date="2019-09" db="EMBL/GenBank/DDBJ databases">
        <authorList>
            <person name="Depoorter E."/>
        </authorList>
    </citation>
    <scope>NUCLEOTIDE SEQUENCE [LARGE SCALE GENOMIC DNA]</scope>
    <source>
        <strain evidence="2 3">R-17378</strain>
    </source>
</reference>
<evidence type="ECO:0000259" key="1">
    <source>
        <dbReference type="PROSITE" id="PS50994"/>
    </source>
</evidence>
<dbReference type="PROSITE" id="PS50994">
    <property type="entry name" value="INTEGRASE"/>
    <property type="match status" value="1"/>
</dbReference>
<accession>A0ABY6Y7C2</accession>
<protein>
    <submittedName>
        <fullName evidence="2">Integrase</fullName>
    </submittedName>
</protein>
<dbReference type="InterPro" id="IPR036397">
    <property type="entry name" value="RNaseH_sf"/>
</dbReference>
<dbReference type="RefSeq" id="WP_174963508.1">
    <property type="nucleotide sequence ID" value="NZ_CABVQG010000081.1"/>
</dbReference>
<evidence type="ECO:0000313" key="3">
    <source>
        <dbReference type="Proteomes" id="UP000494120"/>
    </source>
</evidence>
<dbReference type="Proteomes" id="UP000494120">
    <property type="component" value="Unassembled WGS sequence"/>
</dbReference>
<dbReference type="EMBL" id="CABVQG010000081">
    <property type="protein sequence ID" value="VWD49132.1"/>
    <property type="molecule type" value="Genomic_DNA"/>
</dbReference>